<proteinExistence type="predicted"/>
<evidence type="ECO:0000313" key="1">
    <source>
        <dbReference type="EMBL" id="OIW07631.1"/>
    </source>
</evidence>
<dbReference type="EMBL" id="CM007367">
    <property type="protein sequence ID" value="OIW07631.1"/>
    <property type="molecule type" value="Genomic_DNA"/>
</dbReference>
<name>A0A1J7H416_LUPAN</name>
<evidence type="ECO:0000313" key="2">
    <source>
        <dbReference type="Proteomes" id="UP000188354"/>
    </source>
</evidence>
<dbReference type="AlphaFoldDB" id="A0A1J7H416"/>
<protein>
    <submittedName>
        <fullName evidence="1">Uncharacterized protein</fullName>
    </submittedName>
</protein>
<dbReference type="Gramene" id="OIW07631">
    <property type="protein sequence ID" value="OIW07631"/>
    <property type="gene ID" value="TanjilG_16612"/>
</dbReference>
<accession>A0A1J7H416</accession>
<keyword evidence="2" id="KW-1185">Reference proteome</keyword>
<dbReference type="Proteomes" id="UP000188354">
    <property type="component" value="Chromosome LG07"/>
</dbReference>
<gene>
    <name evidence="1" type="ORF">TanjilG_16612</name>
</gene>
<organism evidence="1 2">
    <name type="scientific">Lupinus angustifolius</name>
    <name type="common">Narrow-leaved blue lupine</name>
    <dbReference type="NCBI Taxonomy" id="3871"/>
    <lineage>
        <taxon>Eukaryota</taxon>
        <taxon>Viridiplantae</taxon>
        <taxon>Streptophyta</taxon>
        <taxon>Embryophyta</taxon>
        <taxon>Tracheophyta</taxon>
        <taxon>Spermatophyta</taxon>
        <taxon>Magnoliopsida</taxon>
        <taxon>eudicotyledons</taxon>
        <taxon>Gunneridae</taxon>
        <taxon>Pentapetalae</taxon>
        <taxon>rosids</taxon>
        <taxon>fabids</taxon>
        <taxon>Fabales</taxon>
        <taxon>Fabaceae</taxon>
        <taxon>Papilionoideae</taxon>
        <taxon>50 kb inversion clade</taxon>
        <taxon>genistoids sensu lato</taxon>
        <taxon>core genistoids</taxon>
        <taxon>Genisteae</taxon>
        <taxon>Lupinus</taxon>
    </lineage>
</organism>
<reference evidence="1 2" key="1">
    <citation type="journal article" date="2017" name="Plant Biotechnol. J.">
        <title>A comprehensive draft genome sequence for lupin (Lupinus angustifolius), an emerging health food: insights into plant-microbe interactions and legume evolution.</title>
        <authorList>
            <person name="Hane J.K."/>
            <person name="Ming Y."/>
            <person name="Kamphuis L.G."/>
            <person name="Nelson M.N."/>
            <person name="Garg G."/>
            <person name="Atkins C.A."/>
            <person name="Bayer P.E."/>
            <person name="Bravo A."/>
            <person name="Bringans S."/>
            <person name="Cannon S."/>
            <person name="Edwards D."/>
            <person name="Foley R."/>
            <person name="Gao L.L."/>
            <person name="Harrison M.J."/>
            <person name="Huang W."/>
            <person name="Hurgobin B."/>
            <person name="Li S."/>
            <person name="Liu C.W."/>
            <person name="McGrath A."/>
            <person name="Morahan G."/>
            <person name="Murray J."/>
            <person name="Weller J."/>
            <person name="Jian J."/>
            <person name="Singh K.B."/>
        </authorList>
    </citation>
    <scope>NUCLEOTIDE SEQUENCE [LARGE SCALE GENOMIC DNA]</scope>
    <source>
        <strain evidence="2">cv. Tanjil</strain>
        <tissue evidence="1">Whole plant</tissue>
    </source>
</reference>
<sequence>MLGCPWIPSFILMMMPKGSWKYSGLKQGWYASFVMIKLISVKHIAQVSPIKATSPSLSKACQIDADFVLSSPLKARCRSLLLLLLE</sequence>